<dbReference type="AlphaFoldDB" id="A0A7H2BMB4"/>
<dbReference type="InterPro" id="IPR003488">
    <property type="entry name" value="DprA"/>
</dbReference>
<dbReference type="RefSeq" id="WP_190618441.1">
    <property type="nucleotide sequence ID" value="NZ_CP061538.1"/>
</dbReference>
<organism evidence="3 4">
    <name type="scientific">Rothia amarae</name>
    <dbReference type="NCBI Taxonomy" id="169480"/>
    <lineage>
        <taxon>Bacteria</taxon>
        <taxon>Bacillati</taxon>
        <taxon>Actinomycetota</taxon>
        <taxon>Actinomycetes</taxon>
        <taxon>Micrococcales</taxon>
        <taxon>Micrococcaceae</taxon>
        <taxon>Rothia</taxon>
    </lineage>
</organism>
<proteinExistence type="inferred from homology"/>
<accession>A0A7H2BMB4</accession>
<gene>
    <name evidence="3" type="primary">dprA</name>
    <name evidence="3" type="ORF">IDM48_05325</name>
</gene>
<dbReference type="InterPro" id="IPR057666">
    <property type="entry name" value="DrpA_SLOG"/>
</dbReference>
<comment type="similarity">
    <text evidence="1">Belongs to the DprA/Smf family.</text>
</comment>
<dbReference type="PANTHER" id="PTHR43022:SF1">
    <property type="entry name" value="PROTEIN SMF"/>
    <property type="match status" value="1"/>
</dbReference>
<sequence>MMTPEHSARAEIVRIAEPEDPYINLCIEMLGPLLTADLLTQRQEFTPGIWEQRTETDAMRSIPVSDLQKVHEALGNRIERWSLRSGKVNTDQEFRMAGTLDSWFCIPEDSDWPRALDDLGEKKPYGIWGRGDRSKLNHLTLPSSVAVVGSRDITSYGTSATAHIVGDLVEREYCIVSGGAFGIDAVAHRTALSVTSGKLPSVALMACGVDRPYPKQNENLLRELINEGLLLSEVALGNSPTRWRFLQRNRLIAALSGYSLIVEARWRSGALNTANHALSLGREVGIVPGHIFSPNSEGCHRLAKKELAHVVTDAQDIVSMMQTKFTPEEETLDIPLETGRGELPKLSEVQSRVWDALPLRRPAPLENIALMSGLDIRTTMLTLSQLAAKGVALNQNQGWSKSQ</sequence>
<dbReference type="SUPFAM" id="SSF102405">
    <property type="entry name" value="MCP/YpsA-like"/>
    <property type="match status" value="1"/>
</dbReference>
<evidence type="ECO:0000259" key="2">
    <source>
        <dbReference type="Pfam" id="PF02481"/>
    </source>
</evidence>
<dbReference type="PANTHER" id="PTHR43022">
    <property type="entry name" value="PROTEIN SMF"/>
    <property type="match status" value="1"/>
</dbReference>
<keyword evidence="4" id="KW-1185">Reference proteome</keyword>
<dbReference type="Proteomes" id="UP000516421">
    <property type="component" value="Chromosome"/>
</dbReference>
<reference evidence="3 4" key="1">
    <citation type="submission" date="2020-09" db="EMBL/GenBank/DDBJ databases">
        <title>Investigation of environmental microbe.</title>
        <authorList>
            <person name="Ou Y."/>
            <person name="Kang Q."/>
        </authorList>
    </citation>
    <scope>NUCLEOTIDE SEQUENCE [LARGE SCALE GENOMIC DNA]</scope>
    <source>
        <strain evidence="3 4">KJZ-9</strain>
    </source>
</reference>
<dbReference type="NCBIfam" id="TIGR00732">
    <property type="entry name" value="dprA"/>
    <property type="match status" value="1"/>
</dbReference>
<feature type="domain" description="Smf/DprA SLOG" evidence="2">
    <location>
        <begin position="104"/>
        <end position="321"/>
    </location>
</feature>
<dbReference type="GO" id="GO:0009294">
    <property type="term" value="P:DNA-mediated transformation"/>
    <property type="evidence" value="ECO:0007669"/>
    <property type="project" value="InterPro"/>
</dbReference>
<dbReference type="Gene3D" id="3.40.50.450">
    <property type="match status" value="1"/>
</dbReference>
<evidence type="ECO:0000313" key="3">
    <source>
        <dbReference type="EMBL" id="QNV40810.1"/>
    </source>
</evidence>
<dbReference type="Pfam" id="PF02481">
    <property type="entry name" value="DNA_processg_A"/>
    <property type="match status" value="1"/>
</dbReference>
<evidence type="ECO:0000256" key="1">
    <source>
        <dbReference type="ARBA" id="ARBA00006525"/>
    </source>
</evidence>
<evidence type="ECO:0000313" key="4">
    <source>
        <dbReference type="Proteomes" id="UP000516421"/>
    </source>
</evidence>
<protein>
    <submittedName>
        <fullName evidence="3">DNA-protecting protein DprA</fullName>
    </submittedName>
</protein>
<dbReference type="KEGG" id="rama:IDM48_05325"/>
<dbReference type="EMBL" id="CP061538">
    <property type="protein sequence ID" value="QNV40810.1"/>
    <property type="molecule type" value="Genomic_DNA"/>
</dbReference>
<name>A0A7H2BMB4_9MICC</name>